<dbReference type="InterPro" id="IPR011993">
    <property type="entry name" value="PH-like_dom_sf"/>
</dbReference>
<evidence type="ECO:0000256" key="1">
    <source>
        <dbReference type="SAM" id="MobiDB-lite"/>
    </source>
</evidence>
<name>A0A9C7PW19_9RHOD</name>
<evidence type="ECO:0000313" key="4">
    <source>
        <dbReference type="Proteomes" id="UP001061958"/>
    </source>
</evidence>
<organism evidence="3 4">
    <name type="scientific">Galdieria partita</name>
    <dbReference type="NCBI Taxonomy" id="83374"/>
    <lineage>
        <taxon>Eukaryota</taxon>
        <taxon>Rhodophyta</taxon>
        <taxon>Bangiophyceae</taxon>
        <taxon>Galdieriales</taxon>
        <taxon>Galdieriaceae</taxon>
        <taxon>Galdieria</taxon>
    </lineage>
</organism>
<keyword evidence="4" id="KW-1185">Reference proteome</keyword>
<dbReference type="OrthoDB" id="10410055at2759"/>
<dbReference type="Proteomes" id="UP001061958">
    <property type="component" value="Unassembled WGS sequence"/>
</dbReference>
<feature type="compositionally biased region" description="Low complexity" evidence="1">
    <location>
        <begin position="464"/>
        <end position="493"/>
    </location>
</feature>
<dbReference type="SMART" id="SM00233">
    <property type="entry name" value="PH"/>
    <property type="match status" value="1"/>
</dbReference>
<reference evidence="3" key="1">
    <citation type="journal article" date="2022" name="Proc. Natl. Acad. Sci. U.S.A.">
        <title>Life cycle and functional genomics of the unicellular red alga Galdieria for elucidating algal and plant evolution and industrial use.</title>
        <authorList>
            <person name="Hirooka S."/>
            <person name="Itabashi T."/>
            <person name="Ichinose T.M."/>
            <person name="Onuma R."/>
            <person name="Fujiwara T."/>
            <person name="Yamashita S."/>
            <person name="Jong L.W."/>
            <person name="Tomita R."/>
            <person name="Iwane A.H."/>
            <person name="Miyagishima S.Y."/>
        </authorList>
    </citation>
    <scope>NUCLEOTIDE SEQUENCE</scope>
    <source>
        <strain evidence="3">NBRC 102759</strain>
    </source>
</reference>
<dbReference type="InterPro" id="IPR001849">
    <property type="entry name" value="PH_domain"/>
</dbReference>
<sequence>MNALKAVLVLQNPKSGSKEWRNKLQLKDCRLHADLPDGEEIQLTFDSVYTQPEEFYKAQEFLYFTVINQLEDGNIVVWSHIKSNSHSNVFESCNNFLHFFLSQQVGNSLERLRVYGLNSDEEYEEIQDYDANALDKLKETGNILSRPNDNSQPQNATSEPSFFSVFESLLVAVYFGNGLVSCVLFTEQIVEKNLLLYAGSCLQMESQNLAERQLFKFVILEMDEMGMETLNTLKDFQRTLAILQETTQLFSSKTPTDPKLNTLEEHLFDVGAVHKENARDQNVCEVGTEGVFDVATYSESDRESECDMPLSQLEKHQIFKKMESVWKSQQQNTTDESNPLDVDQQLETVVENSKSPVNIKRSAEVPTVLQRSQITQTSLSKELVDEREYNEDDIRERISELESLMNQQLRLRGSMMREVSHNSSQSSANTRMQVAYIGDDALSDIRKEIRCLRERLSRTTGNESISSSLDTSKETSSSHPSISSLRVSQVSSSTEKEGANNLLSSLEDIRSRVNALKEPPRRHRRHRLHTNDSERSTTSEQQSSTNCENQWVNATEFFADPKRQAHFGMQGRSSDFYFANSHMQTARPSDIYLRREKYFGCSNIPGRSSDANLLNVSRGSFSNHFPDDYSRIPSYSSYVSDTLLRNSGSTGSDVPEKFPIRNSQNHRERAILQDLPANEQENARRISFRDGRPSEQLVNSTPAVSRPIAVHGPKYSPQTATQEAGSDIRAEGELWQRKGHLVKFWRRRFVAILQHSVFGNVLCIFEMEKNQTLQPTKSKMLALKQTQVKSEPNTIVISGKPRYVFRLQTSTSEFFFAAADSKSRQYWIEKLRTASRKA</sequence>
<dbReference type="Gene3D" id="2.30.29.30">
    <property type="entry name" value="Pleckstrin-homology domain (PH domain)/Phosphotyrosine-binding domain (PTB)"/>
    <property type="match status" value="1"/>
</dbReference>
<protein>
    <recommendedName>
        <fullName evidence="2">PH domain-containing protein</fullName>
    </recommendedName>
</protein>
<feature type="domain" description="PH" evidence="2">
    <location>
        <begin position="727"/>
        <end position="836"/>
    </location>
</feature>
<accession>A0A9C7PW19</accession>
<proteinExistence type="predicted"/>
<dbReference type="CDD" id="cd00821">
    <property type="entry name" value="PH"/>
    <property type="match status" value="1"/>
</dbReference>
<gene>
    <name evidence="3" type="ORF">GpartN1_g3466.t1</name>
</gene>
<evidence type="ECO:0000313" key="3">
    <source>
        <dbReference type="EMBL" id="GJQ11675.1"/>
    </source>
</evidence>
<dbReference type="AlphaFoldDB" id="A0A9C7PW19"/>
<dbReference type="Pfam" id="PF00169">
    <property type="entry name" value="PH"/>
    <property type="match status" value="1"/>
</dbReference>
<comment type="caution">
    <text evidence="3">The sequence shown here is derived from an EMBL/GenBank/DDBJ whole genome shotgun (WGS) entry which is preliminary data.</text>
</comment>
<dbReference type="PROSITE" id="PS50003">
    <property type="entry name" value="PH_DOMAIN"/>
    <property type="match status" value="1"/>
</dbReference>
<dbReference type="EMBL" id="BQMJ01000026">
    <property type="protein sequence ID" value="GJQ11675.1"/>
    <property type="molecule type" value="Genomic_DNA"/>
</dbReference>
<evidence type="ECO:0000259" key="2">
    <source>
        <dbReference type="PROSITE" id="PS50003"/>
    </source>
</evidence>
<dbReference type="SUPFAM" id="SSF50729">
    <property type="entry name" value="PH domain-like"/>
    <property type="match status" value="1"/>
</dbReference>
<feature type="region of interest" description="Disordered" evidence="1">
    <location>
        <begin position="458"/>
        <end position="546"/>
    </location>
</feature>
<reference evidence="3" key="2">
    <citation type="submission" date="2022-01" db="EMBL/GenBank/DDBJ databases">
        <authorList>
            <person name="Hirooka S."/>
            <person name="Miyagishima S.Y."/>
        </authorList>
    </citation>
    <scope>NUCLEOTIDE SEQUENCE</scope>
    <source>
        <strain evidence="3">NBRC 102759</strain>
    </source>
</reference>